<sequence>MHFQYRQQPLVGPLLAFLDVPNQPLPDFDIVLRTTFFFFVFFFFFFFFFFIYCVHRPTYLQPPKSTTD</sequence>
<keyword evidence="1" id="KW-0472">Membrane</keyword>
<feature type="transmembrane region" description="Helical" evidence="1">
    <location>
        <begin position="30"/>
        <end position="54"/>
    </location>
</feature>
<evidence type="ECO:0000313" key="3">
    <source>
        <dbReference type="Proteomes" id="UP000275846"/>
    </source>
</evidence>
<evidence type="ECO:0000313" key="4">
    <source>
        <dbReference type="WBParaSite" id="SSLN_0001718701-mRNA-1"/>
    </source>
</evidence>
<dbReference type="WBParaSite" id="SSLN_0001718701-mRNA-1">
    <property type="protein sequence ID" value="SSLN_0001718701-mRNA-1"/>
    <property type="gene ID" value="SSLN_0001718701"/>
</dbReference>
<evidence type="ECO:0000256" key="1">
    <source>
        <dbReference type="SAM" id="Phobius"/>
    </source>
</evidence>
<dbReference type="Proteomes" id="UP000275846">
    <property type="component" value="Unassembled WGS sequence"/>
</dbReference>
<accession>A0A183TJA6</accession>
<evidence type="ECO:0000313" key="2">
    <source>
        <dbReference type="EMBL" id="VDM02940.1"/>
    </source>
</evidence>
<reference evidence="2 3" key="2">
    <citation type="submission" date="2018-11" db="EMBL/GenBank/DDBJ databases">
        <authorList>
            <consortium name="Pathogen Informatics"/>
        </authorList>
    </citation>
    <scope>NUCLEOTIDE SEQUENCE [LARGE SCALE GENOMIC DNA]</scope>
    <source>
        <strain evidence="2 3">NST_G2</strain>
    </source>
</reference>
<organism evidence="4">
    <name type="scientific">Schistocephalus solidus</name>
    <name type="common">Tapeworm</name>
    <dbReference type="NCBI Taxonomy" id="70667"/>
    <lineage>
        <taxon>Eukaryota</taxon>
        <taxon>Metazoa</taxon>
        <taxon>Spiralia</taxon>
        <taxon>Lophotrochozoa</taxon>
        <taxon>Platyhelminthes</taxon>
        <taxon>Cestoda</taxon>
        <taxon>Eucestoda</taxon>
        <taxon>Diphyllobothriidea</taxon>
        <taxon>Diphyllobothriidae</taxon>
        <taxon>Schistocephalus</taxon>
    </lineage>
</organism>
<gene>
    <name evidence="2" type="ORF">SSLN_LOCUS16554</name>
</gene>
<keyword evidence="1" id="KW-1133">Transmembrane helix</keyword>
<dbReference type="AlphaFoldDB" id="A0A183TJA6"/>
<name>A0A183TJA6_SCHSO</name>
<keyword evidence="1" id="KW-0812">Transmembrane</keyword>
<protein>
    <submittedName>
        <fullName evidence="2 4">Uncharacterized protein</fullName>
    </submittedName>
</protein>
<dbReference type="EMBL" id="UYSU01041233">
    <property type="protein sequence ID" value="VDM02940.1"/>
    <property type="molecule type" value="Genomic_DNA"/>
</dbReference>
<keyword evidence="3" id="KW-1185">Reference proteome</keyword>
<reference evidence="4" key="1">
    <citation type="submission" date="2016-06" db="UniProtKB">
        <authorList>
            <consortium name="WormBaseParasite"/>
        </authorList>
    </citation>
    <scope>IDENTIFICATION</scope>
</reference>
<proteinExistence type="predicted"/>